<comment type="similarity">
    <text evidence="1 2">Belongs to the outer membrane factor (OMF) (TC 1.B.17) family.</text>
</comment>
<reference evidence="3 4" key="1">
    <citation type="submission" date="2019-11" db="EMBL/GenBank/DDBJ databases">
        <title>Characterization of Elizabethkingia argenteiflava sp. nov., isolated from inner surface of Soybean Pods.</title>
        <authorList>
            <person name="Mo S."/>
        </authorList>
    </citation>
    <scope>NUCLEOTIDE SEQUENCE [LARGE SCALE GENOMIC DNA]</scope>
    <source>
        <strain evidence="3 4">YB22</strain>
    </source>
</reference>
<dbReference type="Gene3D" id="1.20.1600.10">
    <property type="entry name" value="Outer membrane efflux proteins (OEP)"/>
    <property type="match status" value="1"/>
</dbReference>
<dbReference type="Proteomes" id="UP000553459">
    <property type="component" value="Unassembled WGS sequence"/>
</dbReference>
<sequence length="469" mass="52290">MRRMIRIWIFGGVLSMIMLSCKVTSNYQTPEIPTEKLSRLYGSEIQGQDSLPMASISWKNIFIDPYLQEVIDKVIHNNYDLKIAISRIQQSDAYFKQSQLSFLPSISTGASMGMSKNSPAAQVSSSFPIHHMENYQLSINTGWEIDIWGKLAAAKRAAYADLLASDASKRAVQTQLVAQAASLYYQLLALDKQLAITNQTISIRKKQLETIKTLKASAILTGADVVQSEANLYAAEVSIPDIQLNIRNTENALSLLMGEPPLHILRGELDEQVLTANLSTGIPLQILRNRPDIQMAEYDYQRAFEALNVAQASRYPSLNITAAFGLSTLKIKDLFRNSFFYSVNAALNQVILEKGNLRTQIKITAAQREQAYWAYEKSVINAGNEVSNALYSYQLARAKEGSREKQIKSLLKAVDFNMELLKYTSKSNYTDVLTAEQNLLAAQLAGVNDKLQQLIASINFYRAIGGGQF</sequence>
<dbReference type="SUPFAM" id="SSF56954">
    <property type="entry name" value="Outer membrane efflux proteins (OEP)"/>
    <property type="match status" value="1"/>
</dbReference>
<evidence type="ECO:0000256" key="2">
    <source>
        <dbReference type="RuleBase" id="RU362097"/>
    </source>
</evidence>
<keyword evidence="2" id="KW-0564">Palmitate</keyword>
<keyword evidence="2" id="KW-1134">Transmembrane beta strand</keyword>
<protein>
    <submittedName>
        <fullName evidence="3">Efflux transporter outer membrane subunit</fullName>
    </submittedName>
</protein>
<dbReference type="InterPro" id="IPR010131">
    <property type="entry name" value="MdtP/NodT-like"/>
</dbReference>
<accession>A0A845PZ87</accession>
<proteinExistence type="inferred from homology"/>
<comment type="caution">
    <text evidence="3">The sequence shown here is derived from an EMBL/GenBank/DDBJ whole genome shotgun (WGS) entry which is preliminary data.</text>
</comment>
<name>A0A845PZ87_9FLAO</name>
<evidence type="ECO:0000313" key="4">
    <source>
        <dbReference type="Proteomes" id="UP000553459"/>
    </source>
</evidence>
<evidence type="ECO:0000313" key="3">
    <source>
        <dbReference type="EMBL" id="NAW51757.1"/>
    </source>
</evidence>
<organism evidence="3 4">
    <name type="scientific">Elizabethkingia argenteiflava</name>
    <dbReference type="NCBI Taxonomy" id="2681556"/>
    <lineage>
        <taxon>Bacteria</taxon>
        <taxon>Pseudomonadati</taxon>
        <taxon>Bacteroidota</taxon>
        <taxon>Flavobacteriia</taxon>
        <taxon>Flavobacteriales</taxon>
        <taxon>Weeksellaceae</taxon>
        <taxon>Elizabethkingia</taxon>
    </lineage>
</organism>
<keyword evidence="2" id="KW-0449">Lipoprotein</keyword>
<dbReference type="GO" id="GO:0015562">
    <property type="term" value="F:efflux transmembrane transporter activity"/>
    <property type="evidence" value="ECO:0007669"/>
    <property type="project" value="InterPro"/>
</dbReference>
<dbReference type="GO" id="GO:0005886">
    <property type="term" value="C:plasma membrane"/>
    <property type="evidence" value="ECO:0007669"/>
    <property type="project" value="UniProtKB-SubCell"/>
</dbReference>
<dbReference type="InterPro" id="IPR003423">
    <property type="entry name" value="OMP_efflux"/>
</dbReference>
<evidence type="ECO:0000256" key="1">
    <source>
        <dbReference type="ARBA" id="ARBA00007613"/>
    </source>
</evidence>
<dbReference type="EMBL" id="JAAABJ010000612">
    <property type="protein sequence ID" value="NAW51757.1"/>
    <property type="molecule type" value="Genomic_DNA"/>
</dbReference>
<keyword evidence="2" id="KW-0472">Membrane</keyword>
<dbReference type="PANTHER" id="PTHR30203:SF33">
    <property type="entry name" value="BLR4455 PROTEIN"/>
    <property type="match status" value="1"/>
</dbReference>
<dbReference type="PROSITE" id="PS51257">
    <property type="entry name" value="PROKAR_LIPOPROTEIN"/>
    <property type="match status" value="1"/>
</dbReference>
<dbReference type="PANTHER" id="PTHR30203">
    <property type="entry name" value="OUTER MEMBRANE CATION EFFLUX PROTEIN"/>
    <property type="match status" value="1"/>
</dbReference>
<keyword evidence="2" id="KW-0812">Transmembrane</keyword>
<gene>
    <name evidence="3" type="ORF">GNY06_10365</name>
</gene>
<dbReference type="NCBIfam" id="TIGR01845">
    <property type="entry name" value="outer_NodT"/>
    <property type="match status" value="1"/>
</dbReference>
<dbReference type="Pfam" id="PF02321">
    <property type="entry name" value="OEP"/>
    <property type="match status" value="2"/>
</dbReference>
<dbReference type="RefSeq" id="WP_166520023.1">
    <property type="nucleotide sequence ID" value="NZ_JAAABJ010000612.1"/>
</dbReference>
<keyword evidence="4" id="KW-1185">Reference proteome</keyword>
<dbReference type="AlphaFoldDB" id="A0A845PZ87"/>
<comment type="subcellular location">
    <subcellularLocation>
        <location evidence="2">Cell membrane</location>
        <topology evidence="2">Lipid-anchor</topology>
    </subcellularLocation>
</comment>
<dbReference type="Gene3D" id="2.20.200.10">
    <property type="entry name" value="Outer membrane efflux proteins (OEP)"/>
    <property type="match status" value="1"/>
</dbReference>